<evidence type="ECO:0000313" key="4">
    <source>
        <dbReference type="EMBL" id="KRQ97579.1"/>
    </source>
</evidence>
<dbReference type="PANTHER" id="PTHR30163:SF8">
    <property type="entry name" value="LYTIC MUREIN TRANSGLYCOSYLASE"/>
    <property type="match status" value="1"/>
</dbReference>
<proteinExistence type="predicted"/>
<feature type="chain" id="PRO_5006442303" evidence="1">
    <location>
        <begin position="26"/>
        <end position="411"/>
    </location>
</feature>
<comment type="caution">
    <text evidence="4">The sequence shown here is derived from an EMBL/GenBank/DDBJ whole genome shotgun (WGS) entry which is preliminary data.</text>
</comment>
<dbReference type="Pfam" id="PF01471">
    <property type="entry name" value="PG_binding_1"/>
    <property type="match status" value="1"/>
</dbReference>
<feature type="domain" description="Transglycosylase SLT" evidence="3">
    <location>
        <begin position="30"/>
        <end position="332"/>
    </location>
</feature>
<dbReference type="SUPFAM" id="SSF53955">
    <property type="entry name" value="Lysozyme-like"/>
    <property type="match status" value="1"/>
</dbReference>
<protein>
    <submittedName>
        <fullName evidence="4">Lytic transglycosylase</fullName>
    </submittedName>
</protein>
<dbReference type="InterPro" id="IPR002477">
    <property type="entry name" value="Peptidoglycan-bd-like"/>
</dbReference>
<reference evidence="4 5" key="1">
    <citation type="submission" date="2014-03" db="EMBL/GenBank/DDBJ databases">
        <title>Bradyrhizobium valentinum sp. nov., isolated from effective nodules of Lupinus mariae-josephae, a lupine endemic of basic-lime soils in Eastern Spain.</title>
        <authorList>
            <person name="Duran D."/>
            <person name="Rey L."/>
            <person name="Navarro A."/>
            <person name="Busquets A."/>
            <person name="Imperial J."/>
            <person name="Ruiz-Argueso T."/>
        </authorList>
    </citation>
    <scope>NUCLEOTIDE SEQUENCE [LARGE SCALE GENOMIC DNA]</scope>
    <source>
        <strain evidence="4 5">PAC68</strain>
    </source>
</reference>
<dbReference type="Proteomes" id="UP000050863">
    <property type="component" value="Unassembled WGS sequence"/>
</dbReference>
<keyword evidence="1" id="KW-0732">Signal</keyword>
<organism evidence="4 5">
    <name type="scientific">Bradyrhizobium jicamae</name>
    <dbReference type="NCBI Taxonomy" id="280332"/>
    <lineage>
        <taxon>Bacteria</taxon>
        <taxon>Pseudomonadati</taxon>
        <taxon>Pseudomonadota</taxon>
        <taxon>Alphaproteobacteria</taxon>
        <taxon>Hyphomicrobiales</taxon>
        <taxon>Nitrobacteraceae</taxon>
        <taxon>Bradyrhizobium</taxon>
    </lineage>
</organism>
<sequence>MRTGAIAAILIATAVTLGTAHPAFSADAAFTQFIVSLWPEAQAAGVSRATFDRETSGLEPDYKLPDLLLPGRPATGAPSQAEFVQVPADYVKEASIARLAAEGQRLMQKHRAALTEIEKRFGVPGTIVLAIWGRETDFGRHRLPYDTLRVVATQAYVGRRKEQFRTEFIQALKLLGEGAVARRDFRSSWAGATGLTQFLPSEYYKHGIDLDGDGRVDIWHSVPDALASAAQQLVNKGWEAGVRWAYEVKAPVNVDCTMGVPEVTKPIAEWLRAGFVPVRGQRLSAAEQAQPASLLQVEGIYGPAFLTTKNYFVIKEYNFSDLYVLFVGHLADRMVNSQPFATAWSASTQLRSADVEAMQRHLTRIGLYKDKLDGKAGMLTRAALGAYQKSAGLKVDCWPSEAVLRSMSGGR</sequence>
<dbReference type="GO" id="GO:0008933">
    <property type="term" value="F:peptidoglycan lytic transglycosylase activity"/>
    <property type="evidence" value="ECO:0007669"/>
    <property type="project" value="TreeGrafter"/>
</dbReference>
<dbReference type="Pfam" id="PF13406">
    <property type="entry name" value="SLT_2"/>
    <property type="match status" value="1"/>
</dbReference>
<dbReference type="GO" id="GO:0009253">
    <property type="term" value="P:peptidoglycan catabolic process"/>
    <property type="evidence" value="ECO:0007669"/>
    <property type="project" value="TreeGrafter"/>
</dbReference>
<dbReference type="AlphaFoldDB" id="A0A0R3KPN3"/>
<gene>
    <name evidence="4" type="ORF">CQ12_36330</name>
</gene>
<dbReference type="Gene3D" id="1.10.101.10">
    <property type="entry name" value="PGBD-like superfamily/PGBD"/>
    <property type="match status" value="1"/>
</dbReference>
<dbReference type="STRING" id="280332.CQ12_36330"/>
<dbReference type="PANTHER" id="PTHR30163">
    <property type="entry name" value="MEMBRANE-BOUND LYTIC MUREIN TRANSGLYCOSYLASE B"/>
    <property type="match status" value="1"/>
</dbReference>
<accession>A0A0R3KPN3</accession>
<dbReference type="OrthoDB" id="9808544at2"/>
<keyword evidence="5" id="KW-1185">Reference proteome</keyword>
<dbReference type="SUPFAM" id="SSF47090">
    <property type="entry name" value="PGBD-like"/>
    <property type="match status" value="1"/>
</dbReference>
<evidence type="ECO:0000256" key="1">
    <source>
        <dbReference type="SAM" id="SignalP"/>
    </source>
</evidence>
<evidence type="ECO:0000259" key="3">
    <source>
        <dbReference type="Pfam" id="PF13406"/>
    </source>
</evidence>
<dbReference type="InterPro" id="IPR036366">
    <property type="entry name" value="PGBDSf"/>
</dbReference>
<feature type="signal peptide" evidence="1">
    <location>
        <begin position="1"/>
        <end position="25"/>
    </location>
</feature>
<name>A0A0R3KPN3_9BRAD</name>
<dbReference type="InterPro" id="IPR036365">
    <property type="entry name" value="PGBD-like_sf"/>
</dbReference>
<evidence type="ECO:0000313" key="5">
    <source>
        <dbReference type="Proteomes" id="UP000050863"/>
    </source>
</evidence>
<dbReference type="NCBIfam" id="TIGR02283">
    <property type="entry name" value="MltB_2"/>
    <property type="match status" value="1"/>
</dbReference>
<dbReference type="InterPro" id="IPR031304">
    <property type="entry name" value="SLT_2"/>
</dbReference>
<dbReference type="InterPro" id="IPR011970">
    <property type="entry name" value="MltB_2"/>
</dbReference>
<evidence type="ECO:0000259" key="2">
    <source>
        <dbReference type="Pfam" id="PF01471"/>
    </source>
</evidence>
<dbReference type="EMBL" id="LLXZ01000190">
    <property type="protein sequence ID" value="KRQ97579.1"/>
    <property type="molecule type" value="Genomic_DNA"/>
</dbReference>
<feature type="domain" description="Peptidoglycan binding-like" evidence="2">
    <location>
        <begin position="352"/>
        <end position="403"/>
    </location>
</feature>
<dbReference type="InterPro" id="IPR023346">
    <property type="entry name" value="Lysozyme-like_dom_sf"/>
</dbReference>
<dbReference type="Gene3D" id="1.10.530.10">
    <property type="match status" value="1"/>
</dbReference>
<dbReference type="Gene3D" id="1.10.8.350">
    <property type="entry name" value="Bacterial muramidase"/>
    <property type="match status" value="1"/>
</dbReference>
<dbReference type="InterPro" id="IPR043426">
    <property type="entry name" value="MltB-like"/>
</dbReference>